<dbReference type="InterPro" id="IPR014729">
    <property type="entry name" value="Rossmann-like_a/b/a_fold"/>
</dbReference>
<keyword evidence="5 8" id="KW-0547">Nucleotide-binding</keyword>
<feature type="binding site" evidence="8">
    <location>
        <begin position="34"/>
        <end position="39"/>
    </location>
    <ligand>
        <name>ATP</name>
        <dbReference type="ChEBI" id="CHEBI:30616"/>
    </ligand>
</feature>
<comment type="domain">
    <text evidence="8">The N-terminal region contains the highly conserved SGGXDS motif, predicted to be a P-loop motif involved in ATP binding.</text>
</comment>
<name>A0A1M5CPT0_9BACT</name>
<dbReference type="SUPFAM" id="SSF52402">
    <property type="entry name" value="Adenine nucleotide alpha hydrolases-like"/>
    <property type="match status" value="1"/>
</dbReference>
<dbReference type="OrthoDB" id="9807403at2"/>
<organism evidence="10 11">
    <name type="scientific">Fodinibius roseus</name>
    <dbReference type="NCBI Taxonomy" id="1194090"/>
    <lineage>
        <taxon>Bacteria</taxon>
        <taxon>Pseudomonadati</taxon>
        <taxon>Balneolota</taxon>
        <taxon>Balneolia</taxon>
        <taxon>Balneolales</taxon>
        <taxon>Balneolaceae</taxon>
        <taxon>Fodinibius</taxon>
    </lineage>
</organism>
<feature type="domain" description="Lysidine-tRNA(Ile) synthetase C-terminal" evidence="9">
    <location>
        <begin position="368"/>
        <end position="431"/>
    </location>
</feature>
<accession>A0A1M5CPT0</accession>
<keyword evidence="3 8" id="KW-0436">Ligase</keyword>
<evidence type="ECO:0000256" key="3">
    <source>
        <dbReference type="ARBA" id="ARBA00022598"/>
    </source>
</evidence>
<dbReference type="PANTHER" id="PTHR43033">
    <property type="entry name" value="TRNA(ILE)-LYSIDINE SYNTHASE-RELATED"/>
    <property type="match status" value="1"/>
</dbReference>
<keyword evidence="4 8" id="KW-0819">tRNA processing</keyword>
<evidence type="ECO:0000256" key="4">
    <source>
        <dbReference type="ARBA" id="ARBA00022694"/>
    </source>
</evidence>
<evidence type="ECO:0000256" key="7">
    <source>
        <dbReference type="ARBA" id="ARBA00048539"/>
    </source>
</evidence>
<keyword evidence="2 8" id="KW-0963">Cytoplasm</keyword>
<dbReference type="GO" id="GO:0005524">
    <property type="term" value="F:ATP binding"/>
    <property type="evidence" value="ECO:0007669"/>
    <property type="project" value="UniProtKB-UniRule"/>
</dbReference>
<sequence>MSKSELSRIEKNIQNHITDFFESRDEPRFVAGVSGGIDSMSMLYAFYRLGISVHVVHVNYRKRGDASRKDARLVARMAREWGFEYSIVQVEPEEAEGQNFQRWARDRRYQLFEAAVRERQAEGIAVAHNRDDQIETILQKMFRGAGLASWSAMQVWDGRLFRPLLNVSREDIAAFADENAIPYRTDMSNLESDFARNFLRNEWLAELSDFFPGWKQNVLRISKQARHYEQAIRWIVKEITGGRGIEREAFHSLDSGIQKAVLLFLLKQRNPDIQISRHSLSRVETIDQLQTGKEVQLTGQFSLMRDRNYYCIIEKGQPDSFSGTVLHKENLEQTSCSKAGLTFEIFSCASYRENETLCMDSDKISWPVTLRYWREGDRIQPLGMDGRQLVSDHLTNRKVPAARKPEALVVESFEETICAVIFPPIKNSVSVGTISEQVKYDADTRRCLKIRYSK</sequence>
<gene>
    <name evidence="8" type="primary">tilS</name>
    <name evidence="10" type="ORF">SAMN05443144_11049</name>
</gene>
<dbReference type="Gene3D" id="3.40.50.620">
    <property type="entry name" value="HUPs"/>
    <property type="match status" value="1"/>
</dbReference>
<dbReference type="AlphaFoldDB" id="A0A1M5CPT0"/>
<dbReference type="HAMAP" id="MF_01161">
    <property type="entry name" value="tRNA_Ile_lys_synt"/>
    <property type="match status" value="1"/>
</dbReference>
<dbReference type="InterPro" id="IPR012094">
    <property type="entry name" value="tRNA_Ile_lys_synt"/>
</dbReference>
<evidence type="ECO:0000259" key="9">
    <source>
        <dbReference type="SMART" id="SM00977"/>
    </source>
</evidence>
<dbReference type="NCBIfam" id="TIGR02432">
    <property type="entry name" value="lysidine_TilS_N"/>
    <property type="match status" value="1"/>
</dbReference>
<reference evidence="10 11" key="1">
    <citation type="submission" date="2016-11" db="EMBL/GenBank/DDBJ databases">
        <authorList>
            <person name="Jaros S."/>
            <person name="Januszkiewicz K."/>
            <person name="Wedrychowicz H."/>
        </authorList>
    </citation>
    <scope>NUCLEOTIDE SEQUENCE [LARGE SCALE GENOMIC DNA]</scope>
    <source>
        <strain evidence="10 11">DSM 21986</strain>
    </source>
</reference>
<evidence type="ECO:0000313" key="10">
    <source>
        <dbReference type="EMBL" id="SHF56740.1"/>
    </source>
</evidence>
<evidence type="ECO:0000313" key="11">
    <source>
        <dbReference type="Proteomes" id="UP000184041"/>
    </source>
</evidence>
<dbReference type="RefSeq" id="WP_073063618.1">
    <property type="nucleotide sequence ID" value="NZ_FQUS01000010.1"/>
</dbReference>
<dbReference type="InterPro" id="IPR012796">
    <property type="entry name" value="Lysidine-tRNA-synth_C"/>
</dbReference>
<dbReference type="EC" id="6.3.4.19" evidence="8"/>
<evidence type="ECO:0000256" key="1">
    <source>
        <dbReference type="ARBA" id="ARBA00004496"/>
    </source>
</evidence>
<dbReference type="PANTHER" id="PTHR43033:SF1">
    <property type="entry name" value="TRNA(ILE)-LYSIDINE SYNTHASE-RELATED"/>
    <property type="match status" value="1"/>
</dbReference>
<dbReference type="STRING" id="1194090.SAMN05443144_11049"/>
<dbReference type="CDD" id="cd01992">
    <property type="entry name" value="TilS_N"/>
    <property type="match status" value="1"/>
</dbReference>
<dbReference type="GO" id="GO:0032267">
    <property type="term" value="F:tRNA(Ile)-lysidine synthase activity"/>
    <property type="evidence" value="ECO:0007669"/>
    <property type="project" value="UniProtKB-EC"/>
</dbReference>
<dbReference type="SMART" id="SM00977">
    <property type="entry name" value="TilS_C"/>
    <property type="match status" value="1"/>
</dbReference>
<dbReference type="NCBIfam" id="TIGR02433">
    <property type="entry name" value="lysidine_TilS_C"/>
    <property type="match status" value="1"/>
</dbReference>
<evidence type="ECO:0000256" key="6">
    <source>
        <dbReference type="ARBA" id="ARBA00022840"/>
    </source>
</evidence>
<dbReference type="Pfam" id="PF01171">
    <property type="entry name" value="ATP_bind_3"/>
    <property type="match status" value="1"/>
</dbReference>
<dbReference type="GO" id="GO:0005737">
    <property type="term" value="C:cytoplasm"/>
    <property type="evidence" value="ECO:0007669"/>
    <property type="project" value="UniProtKB-SubCell"/>
</dbReference>
<dbReference type="SUPFAM" id="SSF56037">
    <property type="entry name" value="PheT/TilS domain"/>
    <property type="match status" value="1"/>
</dbReference>
<dbReference type="InterPro" id="IPR012795">
    <property type="entry name" value="tRNA_Ile_lys_synt_N"/>
</dbReference>
<keyword evidence="6 8" id="KW-0067">ATP-binding</keyword>
<comment type="function">
    <text evidence="8">Ligates lysine onto the cytidine present at position 34 of the AUA codon-specific tRNA(Ile) that contains the anticodon CAU, in an ATP-dependent manner. Cytidine is converted to lysidine, thus changing the amino acid specificity of the tRNA from methionine to isoleucine.</text>
</comment>
<dbReference type="EMBL" id="FQUS01000010">
    <property type="protein sequence ID" value="SHF56740.1"/>
    <property type="molecule type" value="Genomic_DNA"/>
</dbReference>
<evidence type="ECO:0000256" key="5">
    <source>
        <dbReference type="ARBA" id="ARBA00022741"/>
    </source>
</evidence>
<keyword evidence="11" id="KW-1185">Reference proteome</keyword>
<protein>
    <recommendedName>
        <fullName evidence="8">tRNA(Ile)-lysidine synthase</fullName>
        <ecNumber evidence="8">6.3.4.19</ecNumber>
    </recommendedName>
    <alternativeName>
        <fullName evidence="8">tRNA(Ile)-2-lysyl-cytidine synthase</fullName>
    </alternativeName>
    <alternativeName>
        <fullName evidence="8">tRNA(Ile)-lysidine synthetase</fullName>
    </alternativeName>
</protein>
<comment type="similarity">
    <text evidence="8">Belongs to the tRNA(Ile)-lysidine synthase family.</text>
</comment>
<dbReference type="Proteomes" id="UP000184041">
    <property type="component" value="Unassembled WGS sequence"/>
</dbReference>
<comment type="subcellular location">
    <subcellularLocation>
        <location evidence="1 8">Cytoplasm</location>
    </subcellularLocation>
</comment>
<proteinExistence type="inferred from homology"/>
<evidence type="ECO:0000256" key="8">
    <source>
        <dbReference type="HAMAP-Rule" id="MF_01161"/>
    </source>
</evidence>
<evidence type="ECO:0000256" key="2">
    <source>
        <dbReference type="ARBA" id="ARBA00022490"/>
    </source>
</evidence>
<comment type="catalytic activity">
    <reaction evidence="7 8">
        <text>cytidine(34) in tRNA(Ile2) + L-lysine + ATP = lysidine(34) in tRNA(Ile2) + AMP + diphosphate + H(+)</text>
        <dbReference type="Rhea" id="RHEA:43744"/>
        <dbReference type="Rhea" id="RHEA-COMP:10625"/>
        <dbReference type="Rhea" id="RHEA-COMP:10670"/>
        <dbReference type="ChEBI" id="CHEBI:15378"/>
        <dbReference type="ChEBI" id="CHEBI:30616"/>
        <dbReference type="ChEBI" id="CHEBI:32551"/>
        <dbReference type="ChEBI" id="CHEBI:33019"/>
        <dbReference type="ChEBI" id="CHEBI:82748"/>
        <dbReference type="ChEBI" id="CHEBI:83665"/>
        <dbReference type="ChEBI" id="CHEBI:456215"/>
        <dbReference type="EC" id="6.3.4.19"/>
    </reaction>
</comment>
<dbReference type="InterPro" id="IPR011063">
    <property type="entry name" value="TilS/TtcA_N"/>
</dbReference>
<dbReference type="GO" id="GO:0006400">
    <property type="term" value="P:tRNA modification"/>
    <property type="evidence" value="ECO:0007669"/>
    <property type="project" value="UniProtKB-UniRule"/>
</dbReference>